<dbReference type="SUPFAM" id="SSF53067">
    <property type="entry name" value="Actin-like ATPase domain"/>
    <property type="match status" value="2"/>
</dbReference>
<dbReference type="PRINTS" id="PR00301">
    <property type="entry name" value="HEATSHOCK70"/>
</dbReference>
<dbReference type="GO" id="GO:0005788">
    <property type="term" value="C:endoplasmic reticulum lumen"/>
    <property type="evidence" value="ECO:0007669"/>
    <property type="project" value="UniProtKB-SubCell"/>
</dbReference>
<evidence type="ECO:0000313" key="9">
    <source>
        <dbReference type="Proteomes" id="UP000289152"/>
    </source>
</evidence>
<dbReference type="GO" id="GO:0034663">
    <property type="term" value="C:endoplasmic reticulum chaperone complex"/>
    <property type="evidence" value="ECO:0007669"/>
    <property type="project" value="TreeGrafter"/>
</dbReference>
<dbReference type="PANTHER" id="PTHR45639">
    <property type="entry name" value="HSC70CB, ISOFORM G-RELATED"/>
    <property type="match status" value="1"/>
</dbReference>
<keyword evidence="4" id="KW-0067">ATP-binding</keyword>
<dbReference type="Gene3D" id="3.30.420.40">
    <property type="match status" value="2"/>
</dbReference>
<dbReference type="STRING" id="5217.A0A4Q1BFS0"/>
<comment type="caution">
    <text evidence="8">The sequence shown here is derived from an EMBL/GenBank/DDBJ whole genome shotgun (WGS) entry which is preliminary data.</text>
</comment>
<dbReference type="PROSITE" id="PS01036">
    <property type="entry name" value="HSP70_3"/>
    <property type="match status" value="1"/>
</dbReference>
<feature type="chain" id="PRO_5020205573" description="Hypoxia up-regulated 1" evidence="7">
    <location>
        <begin position="20"/>
        <end position="912"/>
    </location>
</feature>
<evidence type="ECO:0000256" key="1">
    <source>
        <dbReference type="ARBA" id="ARBA00004319"/>
    </source>
</evidence>
<feature type="signal peptide" evidence="7">
    <location>
        <begin position="1"/>
        <end position="19"/>
    </location>
</feature>
<dbReference type="FunCoup" id="A0A4Q1BFS0">
    <property type="interactions" value="215"/>
</dbReference>
<evidence type="ECO:0000256" key="2">
    <source>
        <dbReference type="ARBA" id="ARBA00022729"/>
    </source>
</evidence>
<dbReference type="CDD" id="cd10230">
    <property type="entry name" value="ASKHA_NBD_HSP70_HYOU1"/>
    <property type="match status" value="1"/>
</dbReference>
<dbReference type="GO" id="GO:0140662">
    <property type="term" value="F:ATP-dependent protein folding chaperone"/>
    <property type="evidence" value="ECO:0007669"/>
    <property type="project" value="InterPro"/>
</dbReference>
<dbReference type="Proteomes" id="UP000289152">
    <property type="component" value="Unassembled WGS sequence"/>
</dbReference>
<evidence type="ECO:0008006" key="10">
    <source>
        <dbReference type="Google" id="ProtNLM"/>
    </source>
</evidence>
<protein>
    <recommendedName>
        <fullName evidence="10">Hypoxia up-regulated 1</fullName>
    </recommendedName>
</protein>
<feature type="region of interest" description="Disordered" evidence="6">
    <location>
        <begin position="818"/>
        <end position="912"/>
    </location>
</feature>
<dbReference type="GO" id="GO:0030968">
    <property type="term" value="P:endoplasmic reticulum unfolded protein response"/>
    <property type="evidence" value="ECO:0007669"/>
    <property type="project" value="TreeGrafter"/>
</dbReference>
<dbReference type="OrthoDB" id="10262720at2759"/>
<feature type="compositionally biased region" description="Acidic residues" evidence="6">
    <location>
        <begin position="890"/>
        <end position="903"/>
    </location>
</feature>
<dbReference type="PANTHER" id="PTHR45639:SF3">
    <property type="entry name" value="HYPOXIA UP-REGULATED PROTEIN 1"/>
    <property type="match status" value="1"/>
</dbReference>
<gene>
    <name evidence="8" type="ORF">M231_07259</name>
</gene>
<evidence type="ECO:0000256" key="3">
    <source>
        <dbReference type="ARBA" id="ARBA00022741"/>
    </source>
</evidence>
<dbReference type="AlphaFoldDB" id="A0A4Q1BFS0"/>
<dbReference type="SUPFAM" id="SSF100934">
    <property type="entry name" value="Heat shock protein 70kD (HSP70), C-terminal subdomain"/>
    <property type="match status" value="1"/>
</dbReference>
<dbReference type="InterPro" id="IPR018181">
    <property type="entry name" value="Heat_shock_70_CS"/>
</dbReference>
<dbReference type="EMBL" id="SDIL01000134">
    <property type="protein sequence ID" value="RXK35481.1"/>
    <property type="molecule type" value="Genomic_DNA"/>
</dbReference>
<feature type="compositionally biased region" description="Low complexity" evidence="6">
    <location>
        <begin position="827"/>
        <end position="851"/>
    </location>
</feature>
<evidence type="ECO:0000256" key="6">
    <source>
        <dbReference type="SAM" id="MobiDB-lite"/>
    </source>
</evidence>
<evidence type="ECO:0000256" key="7">
    <source>
        <dbReference type="SAM" id="SignalP"/>
    </source>
</evidence>
<evidence type="ECO:0000313" key="8">
    <source>
        <dbReference type="EMBL" id="RXK35481.1"/>
    </source>
</evidence>
<reference evidence="8 9" key="1">
    <citation type="submission" date="2016-06" db="EMBL/GenBank/DDBJ databases">
        <title>Evolution of pathogenesis and genome organization in the Tremellales.</title>
        <authorList>
            <person name="Cuomo C."/>
            <person name="Litvintseva A."/>
            <person name="Heitman J."/>
            <person name="Chen Y."/>
            <person name="Sun S."/>
            <person name="Springer D."/>
            <person name="Dromer F."/>
            <person name="Young S."/>
            <person name="Zeng Q."/>
            <person name="Chapman S."/>
            <person name="Gujja S."/>
            <person name="Saif S."/>
            <person name="Birren B."/>
        </authorList>
    </citation>
    <scope>NUCLEOTIDE SEQUENCE [LARGE SCALE GENOMIC DNA]</scope>
    <source>
        <strain evidence="8 9">ATCC 28783</strain>
    </source>
</reference>
<name>A0A4Q1BFS0_TREME</name>
<dbReference type="GO" id="GO:0005524">
    <property type="term" value="F:ATP binding"/>
    <property type="evidence" value="ECO:0007669"/>
    <property type="project" value="UniProtKB-KW"/>
</dbReference>
<dbReference type="InterPro" id="IPR013126">
    <property type="entry name" value="Hsp_70_fam"/>
</dbReference>
<organism evidence="8 9">
    <name type="scientific">Tremella mesenterica</name>
    <name type="common">Jelly fungus</name>
    <dbReference type="NCBI Taxonomy" id="5217"/>
    <lineage>
        <taxon>Eukaryota</taxon>
        <taxon>Fungi</taxon>
        <taxon>Dikarya</taxon>
        <taxon>Basidiomycota</taxon>
        <taxon>Agaricomycotina</taxon>
        <taxon>Tremellomycetes</taxon>
        <taxon>Tremellales</taxon>
        <taxon>Tremellaceae</taxon>
        <taxon>Tremella</taxon>
    </lineage>
</organism>
<dbReference type="Gene3D" id="3.30.30.30">
    <property type="match status" value="1"/>
</dbReference>
<keyword evidence="9" id="KW-1185">Reference proteome</keyword>
<dbReference type="Gene3D" id="3.90.640.10">
    <property type="entry name" value="Actin, Chain A, domain 4"/>
    <property type="match status" value="1"/>
</dbReference>
<proteinExistence type="predicted"/>
<dbReference type="InterPro" id="IPR043129">
    <property type="entry name" value="ATPase_NBD"/>
</dbReference>
<keyword evidence="5" id="KW-0143">Chaperone</keyword>
<keyword evidence="3" id="KW-0547">Nucleotide-binding</keyword>
<evidence type="ECO:0000256" key="4">
    <source>
        <dbReference type="ARBA" id="ARBA00022840"/>
    </source>
</evidence>
<dbReference type="InterPro" id="IPR029048">
    <property type="entry name" value="HSP70_C_sf"/>
</dbReference>
<accession>A0A4Q1BFS0</accession>
<evidence type="ECO:0000256" key="5">
    <source>
        <dbReference type="ARBA" id="ARBA00023186"/>
    </source>
</evidence>
<keyword evidence="2 7" id="KW-0732">Signal</keyword>
<sequence length="912" mass="100430">MRIRRIWTALALSLPVVRAAVLAIDYGAEFTKLSLVKPGVPFDVVLDRDSKRKIQSVVGWKRDDRVFGQEGKMAATRFPDTHFPYIKPLLGSTSPRLDTIYPTPPTISPDGVLIFPHPSPPSHLGDETTWTPTALLAHQLAYFRTLAEDLASSGGGKSREPITQVIVTVPAWWTQPQRRAYRDALELQGLTCLAMIGEGTGVALNYAMTRSFPTFDLEDGTGQKEYHVVYDSGAMSTTATVVAFYQTEKLPTPKSKTPIVTTHIDVLGTGWEEIGGVMLDITLQKMLLNDFISKSGKKDARDDKKALAKISREANRVKHILSANQESNIAIESLYDDIDYKSRISRADLESAISESQSLFSTPIISALSSAGVTLDNISSVILFGGNTRVPFVQSAIRNALGGDEKVAQNVNADEAAVLGAAYYGAALSRQFKMKTLEVVERPVGEITSGGQVVFSKSSRLGERKSLLYTPQDDLTMEFEQAGSNLSLSKIADPHREAILSVHIHDVQKALTNFTAPQPVVNLTMRLDPRGHLSVANAVISSNITTKEPGMAEALKGLFGKKDKDSDATNVEELSDLLSTTTKGDKVALRFKETVLGVKPMTGEQKRSTMSQLSAVASFEAAKTAREEARNLLEGYLYRLSGLLDDDAENRALHEFATKEEREKMGKLMRESFEWLGEHAERADEMTLKLKRAALESLEAPIILRYKEHTARPRAIDDFQQAMFSARAFFVEAHKNNSLALESISTAPSDKPVPPPRYTEEELKVVEDMLKDNEKWIDGLMVKQVKIEGDKTKDPVILSKDLDDRGKRLQNTVLRLINKKPSKPPKAKNTTSTTSTTSVTPTSSDNSSSATFIPKDTPTSQVEPDKVEDALPAEPEETPVLLEGEGVKLEEEDLMEDAAEPEPQEVPRHEEL</sequence>
<dbReference type="Pfam" id="PF00012">
    <property type="entry name" value="HSP70"/>
    <property type="match status" value="1"/>
</dbReference>
<dbReference type="Gene3D" id="1.20.1270.10">
    <property type="match status" value="1"/>
</dbReference>
<dbReference type="VEuPathDB" id="FungiDB:TREMEDRAFT_30950"/>
<comment type="subcellular location">
    <subcellularLocation>
        <location evidence="1">Endoplasmic reticulum lumen</location>
    </subcellularLocation>
</comment>
<dbReference type="InParanoid" id="A0A4Q1BFS0"/>